<dbReference type="InterPro" id="IPR057727">
    <property type="entry name" value="WCX_dom"/>
</dbReference>
<dbReference type="Pfam" id="PF08279">
    <property type="entry name" value="HTH_11"/>
    <property type="match status" value="1"/>
</dbReference>
<dbReference type="InterPro" id="IPR018356">
    <property type="entry name" value="Tscrpt_reg_HTH_DeoR_CS"/>
</dbReference>
<dbReference type="Pfam" id="PF25583">
    <property type="entry name" value="WCX"/>
    <property type="match status" value="1"/>
</dbReference>
<dbReference type="PANTHER" id="PTHR34580:SF1">
    <property type="entry name" value="PROTEIN PAFC"/>
    <property type="match status" value="1"/>
</dbReference>
<dbReference type="InterPro" id="IPR013196">
    <property type="entry name" value="HTH_11"/>
</dbReference>
<evidence type="ECO:0000313" key="5">
    <source>
        <dbReference type="EMBL" id="ASB90977.1"/>
    </source>
</evidence>
<dbReference type="Proteomes" id="UP000196877">
    <property type="component" value="Chromosome"/>
</dbReference>
<evidence type="ECO:0000259" key="4">
    <source>
        <dbReference type="PROSITE" id="PS51000"/>
    </source>
</evidence>
<dbReference type="InterPro" id="IPR036390">
    <property type="entry name" value="WH_DNA-bd_sf"/>
</dbReference>
<evidence type="ECO:0000256" key="2">
    <source>
        <dbReference type="ARBA" id="ARBA00023125"/>
    </source>
</evidence>
<gene>
    <name evidence="5" type="ORF">S101395_04489</name>
</gene>
<accession>A0ABM6LNK1</accession>
<proteinExistence type="predicted"/>
<dbReference type="InterPro" id="IPR026881">
    <property type="entry name" value="WYL_dom"/>
</dbReference>
<dbReference type="PROSITE" id="PS00894">
    <property type="entry name" value="HTH_DEOR_1"/>
    <property type="match status" value="1"/>
</dbReference>
<dbReference type="PROSITE" id="PS52050">
    <property type="entry name" value="WYL"/>
    <property type="match status" value="1"/>
</dbReference>
<dbReference type="PIRSF" id="PIRSF016838">
    <property type="entry name" value="PafC"/>
    <property type="match status" value="1"/>
</dbReference>
<dbReference type="Pfam" id="PF13280">
    <property type="entry name" value="WYL"/>
    <property type="match status" value="1"/>
</dbReference>
<keyword evidence="1" id="KW-0805">Transcription regulation</keyword>
<reference evidence="5 6" key="1">
    <citation type="submission" date="2017-06" db="EMBL/GenBank/DDBJ databases">
        <title>Genome sequence of Bacillus sonorensis strain SRCM101395.</title>
        <authorList>
            <person name="Cho S.H."/>
        </authorList>
    </citation>
    <scope>NUCLEOTIDE SEQUENCE [LARGE SCALE GENOMIC DNA]</scope>
    <source>
        <strain evidence="5 6">SRCM101395</strain>
    </source>
</reference>
<dbReference type="PANTHER" id="PTHR34580">
    <property type="match status" value="1"/>
</dbReference>
<keyword evidence="6" id="KW-1185">Reference proteome</keyword>
<dbReference type="SUPFAM" id="SSF46785">
    <property type="entry name" value="Winged helix' DNA-binding domain"/>
    <property type="match status" value="1"/>
</dbReference>
<evidence type="ECO:0000256" key="1">
    <source>
        <dbReference type="ARBA" id="ARBA00023015"/>
    </source>
</evidence>
<keyword evidence="2" id="KW-0238">DNA-binding</keyword>
<dbReference type="Gene3D" id="1.10.10.10">
    <property type="entry name" value="Winged helix-like DNA-binding domain superfamily/Winged helix DNA-binding domain"/>
    <property type="match status" value="1"/>
</dbReference>
<name>A0ABM6LNK1_9BACI</name>
<keyword evidence="3" id="KW-0804">Transcription</keyword>
<dbReference type="PROSITE" id="PS51000">
    <property type="entry name" value="HTH_DEOR_2"/>
    <property type="match status" value="1"/>
</dbReference>
<dbReference type="InterPro" id="IPR001034">
    <property type="entry name" value="DeoR_HTH"/>
</dbReference>
<evidence type="ECO:0000256" key="3">
    <source>
        <dbReference type="ARBA" id="ARBA00023163"/>
    </source>
</evidence>
<dbReference type="EMBL" id="CP021920">
    <property type="protein sequence ID" value="ASB90977.1"/>
    <property type="molecule type" value="Genomic_DNA"/>
</dbReference>
<dbReference type="InterPro" id="IPR036388">
    <property type="entry name" value="WH-like_DNA-bd_sf"/>
</dbReference>
<feature type="domain" description="HTH deoR-type" evidence="4">
    <location>
        <begin position="4"/>
        <end position="59"/>
    </location>
</feature>
<evidence type="ECO:0000313" key="6">
    <source>
        <dbReference type="Proteomes" id="UP000196877"/>
    </source>
</evidence>
<organism evidence="5 6">
    <name type="scientific">Bacillus sonorensis</name>
    <dbReference type="NCBI Taxonomy" id="119858"/>
    <lineage>
        <taxon>Bacteria</taxon>
        <taxon>Bacillati</taxon>
        <taxon>Bacillota</taxon>
        <taxon>Bacilli</taxon>
        <taxon>Bacillales</taxon>
        <taxon>Bacillaceae</taxon>
        <taxon>Bacillus</taxon>
    </lineage>
</organism>
<protein>
    <submittedName>
        <fullName evidence="5">HTH-type transcriptional regulator YobV</fullName>
    </submittedName>
</protein>
<sequence>MAMRGDRLLSIVLLLQSYGRMSAKTLAEQLEVSERTIHRDMEALSRAGIPVYAERGKNGGWRLMEDYQTKLTGLKEQEIRSLFISPSLQLLEDLGLARSSREARHKLIASLPPLYREQAKEVWSRIHIDTGTWRNQKEKIAAFAVLQKAIWRENKLKIIYERADGNTSVRIVCPLGLAAKGRVWYLVASHGESVRNYRASRIRSAEPLDETFTRPDDFNLAQYWEASMKSFIDNLPTYEVRGLAAPAIVPRLMFTGRFVKAVEKEAPGEDGWIPVTFSFDTEREAKEYVLGFGDQLKVTEPPELRKALIKAAEAAVDFFRREYE</sequence>
<dbReference type="InterPro" id="IPR051534">
    <property type="entry name" value="CBASS_pafABC_assoc_protein"/>
</dbReference>
<dbReference type="InterPro" id="IPR028349">
    <property type="entry name" value="PafC-like"/>
</dbReference>